<dbReference type="InterPro" id="IPR045584">
    <property type="entry name" value="Pilin-like"/>
</dbReference>
<evidence type="ECO:0000313" key="3">
    <source>
        <dbReference type="Proteomes" id="UP000243793"/>
    </source>
</evidence>
<protein>
    <recommendedName>
        <fullName evidence="4">MSHA biogenesis protein MshC</fullName>
    </recommendedName>
</protein>
<accession>A0A1Y0CWH5</accession>
<keyword evidence="1" id="KW-1133">Transmembrane helix</keyword>
<gene>
    <name evidence="2" type="ORF">CBP12_03040</name>
</gene>
<keyword evidence="1" id="KW-0472">Membrane</keyword>
<dbReference type="InterPro" id="IPR012902">
    <property type="entry name" value="N_methyl_site"/>
</dbReference>
<dbReference type="OrthoDB" id="5600765at2"/>
<dbReference type="SUPFAM" id="SSF54523">
    <property type="entry name" value="Pili subunits"/>
    <property type="match status" value="1"/>
</dbReference>
<keyword evidence="1" id="KW-0812">Transmembrane</keyword>
<dbReference type="RefSeq" id="WP_086962835.1">
    <property type="nucleotide sequence ID" value="NZ_CP021376.1"/>
</dbReference>
<dbReference type="NCBIfam" id="TIGR02532">
    <property type="entry name" value="IV_pilin_GFxxxE"/>
    <property type="match status" value="1"/>
</dbReference>
<keyword evidence="3" id="KW-1185">Reference proteome</keyword>
<organism evidence="2 3">
    <name type="scientific">Oceanisphaera avium</name>
    <dbReference type="NCBI Taxonomy" id="1903694"/>
    <lineage>
        <taxon>Bacteria</taxon>
        <taxon>Pseudomonadati</taxon>
        <taxon>Pseudomonadota</taxon>
        <taxon>Gammaproteobacteria</taxon>
        <taxon>Aeromonadales</taxon>
        <taxon>Aeromonadaceae</taxon>
        <taxon>Oceanisphaera</taxon>
    </lineage>
</organism>
<dbReference type="AlphaFoldDB" id="A0A1Y0CWH5"/>
<evidence type="ECO:0000313" key="2">
    <source>
        <dbReference type="EMBL" id="ART79247.1"/>
    </source>
</evidence>
<dbReference type="EMBL" id="CP021376">
    <property type="protein sequence ID" value="ART79247.1"/>
    <property type="molecule type" value="Genomic_DNA"/>
</dbReference>
<evidence type="ECO:0008006" key="4">
    <source>
        <dbReference type="Google" id="ProtNLM"/>
    </source>
</evidence>
<dbReference type="KEGG" id="ocm:CBP12_03040"/>
<proteinExistence type="predicted"/>
<sequence length="187" mass="20207">MRLTHYHIANTRFNNGFTLLELVLVMVLMGVVGAVVAPRLMVGQQFSDNLAADKLIGLLRQAQLRAMNDPQAVTENANLARCATVIINSVGFSIAQNCARALLDNSVIDQAARAGNFVGLRYPAKTVYRGAALRVQFGQPSPEANYLSEASLLGRPFINGEPITNTVTITLGNKQVKIEPEGYIHGS</sequence>
<feature type="transmembrane region" description="Helical" evidence="1">
    <location>
        <begin position="16"/>
        <end position="37"/>
    </location>
</feature>
<evidence type="ECO:0000256" key="1">
    <source>
        <dbReference type="SAM" id="Phobius"/>
    </source>
</evidence>
<dbReference type="Proteomes" id="UP000243793">
    <property type="component" value="Chromosome"/>
</dbReference>
<dbReference type="Pfam" id="PF07963">
    <property type="entry name" value="N_methyl"/>
    <property type="match status" value="1"/>
</dbReference>
<name>A0A1Y0CWH5_9GAMM</name>
<reference evidence="3" key="1">
    <citation type="submission" date="2017-05" db="EMBL/GenBank/DDBJ databases">
        <authorList>
            <person name="Sung H."/>
        </authorList>
    </citation>
    <scope>NUCLEOTIDE SEQUENCE [LARGE SCALE GENOMIC DNA]</scope>
    <source>
        <strain evidence="3">AMac2203</strain>
    </source>
</reference>